<evidence type="ECO:0000259" key="12">
    <source>
        <dbReference type="PROSITE" id="PS52012"/>
    </source>
</evidence>
<feature type="region of interest" description="Disordered" evidence="10">
    <location>
        <begin position="151"/>
        <end position="177"/>
    </location>
</feature>
<feature type="disulfide bond" evidence="9">
    <location>
        <begin position="40"/>
        <end position="47"/>
    </location>
</feature>
<comment type="caution">
    <text evidence="13">The sequence shown here is derived from an EMBL/GenBank/DDBJ whole genome shotgun (WGS) entry which is preliminary data.</text>
</comment>
<proteinExistence type="inferred from homology"/>
<evidence type="ECO:0000256" key="5">
    <source>
        <dbReference type="ARBA" id="ARBA00022622"/>
    </source>
</evidence>
<keyword evidence="5" id="KW-0472">Membrane</keyword>
<dbReference type="PROSITE" id="PS52012">
    <property type="entry name" value="CFEM"/>
    <property type="match status" value="1"/>
</dbReference>
<evidence type="ECO:0000256" key="2">
    <source>
        <dbReference type="ARBA" id="ARBA00004613"/>
    </source>
</evidence>
<dbReference type="AlphaFoldDB" id="A0A9P9Y0M7"/>
<feature type="domain" description="CFEM" evidence="12">
    <location>
        <begin position="1"/>
        <end position="111"/>
    </location>
</feature>
<accession>A0A9P9Y0M7</accession>
<evidence type="ECO:0000256" key="4">
    <source>
        <dbReference type="ARBA" id="ARBA00022525"/>
    </source>
</evidence>
<keyword evidence="4" id="KW-0964">Secreted</keyword>
<dbReference type="RefSeq" id="XP_051362036.1">
    <property type="nucleotide sequence ID" value="XM_051506695.1"/>
</dbReference>
<evidence type="ECO:0000256" key="6">
    <source>
        <dbReference type="ARBA" id="ARBA00022729"/>
    </source>
</evidence>
<comment type="caution">
    <text evidence="9">Lacks conserved residue(s) required for the propagation of feature annotation.</text>
</comment>
<evidence type="ECO:0000256" key="10">
    <source>
        <dbReference type="SAM" id="MobiDB-lite"/>
    </source>
</evidence>
<keyword evidence="5" id="KW-0325">Glycoprotein</keyword>
<keyword evidence="6 11" id="KW-0732">Signal</keyword>
<keyword evidence="8" id="KW-0449">Lipoprotein</keyword>
<dbReference type="GO" id="GO:0046872">
    <property type="term" value="F:metal ion binding"/>
    <property type="evidence" value="ECO:0007669"/>
    <property type="project" value="UniProtKB-UniRule"/>
</dbReference>
<evidence type="ECO:0000256" key="3">
    <source>
        <dbReference type="ARBA" id="ARBA00010031"/>
    </source>
</evidence>
<dbReference type="EMBL" id="JAGIXG020000024">
    <property type="protein sequence ID" value="KAI6781180.1"/>
    <property type="molecule type" value="Genomic_DNA"/>
</dbReference>
<evidence type="ECO:0000256" key="7">
    <source>
        <dbReference type="ARBA" id="ARBA00023157"/>
    </source>
</evidence>
<dbReference type="OrthoDB" id="3767534at2759"/>
<comment type="subcellular location">
    <subcellularLocation>
        <location evidence="1">Membrane</location>
        <topology evidence="1">Lipid-anchor</topology>
        <topology evidence="1">GPI-anchor</topology>
    </subcellularLocation>
    <subcellularLocation>
        <location evidence="2">Secreted</location>
    </subcellularLocation>
</comment>
<evidence type="ECO:0000313" key="13">
    <source>
        <dbReference type="EMBL" id="KAI6781180.1"/>
    </source>
</evidence>
<evidence type="ECO:0000313" key="14">
    <source>
        <dbReference type="Proteomes" id="UP001055219"/>
    </source>
</evidence>
<reference evidence="13" key="2">
    <citation type="submission" date="2022-07" db="EMBL/GenBank/DDBJ databases">
        <authorList>
            <person name="Goncalves M.F.M."/>
            <person name="Hilario S."/>
            <person name="Van De Peer Y."/>
            <person name="Esteves A.C."/>
            <person name="Alves A."/>
        </authorList>
    </citation>
    <scope>NUCLEOTIDE SEQUENCE</scope>
    <source>
        <strain evidence="13">MUM 19.33</strain>
    </source>
</reference>
<keyword evidence="9" id="KW-0479">Metal-binding</keyword>
<keyword evidence="7 9" id="KW-1015">Disulfide bond</keyword>
<dbReference type="InterPro" id="IPR008427">
    <property type="entry name" value="Extracellular_membr_CFEM_dom"/>
</dbReference>
<dbReference type="GO" id="GO:0098552">
    <property type="term" value="C:side of membrane"/>
    <property type="evidence" value="ECO:0007669"/>
    <property type="project" value="UniProtKB-KW"/>
</dbReference>
<feature type="chain" id="PRO_5040346441" evidence="11">
    <location>
        <begin position="17"/>
        <end position="198"/>
    </location>
</feature>
<dbReference type="GO" id="GO:0005576">
    <property type="term" value="C:extracellular region"/>
    <property type="evidence" value="ECO:0007669"/>
    <property type="project" value="UniProtKB-SubCell"/>
</dbReference>
<evidence type="ECO:0000256" key="1">
    <source>
        <dbReference type="ARBA" id="ARBA00004589"/>
    </source>
</evidence>
<organism evidence="13 14">
    <name type="scientific">Emericellopsis cladophorae</name>
    <dbReference type="NCBI Taxonomy" id="2686198"/>
    <lineage>
        <taxon>Eukaryota</taxon>
        <taxon>Fungi</taxon>
        <taxon>Dikarya</taxon>
        <taxon>Ascomycota</taxon>
        <taxon>Pezizomycotina</taxon>
        <taxon>Sordariomycetes</taxon>
        <taxon>Hypocreomycetidae</taxon>
        <taxon>Hypocreales</taxon>
        <taxon>Bionectriaceae</taxon>
        <taxon>Emericellopsis</taxon>
    </lineage>
</organism>
<evidence type="ECO:0000256" key="9">
    <source>
        <dbReference type="PROSITE-ProRule" id="PRU01356"/>
    </source>
</evidence>
<reference evidence="13" key="1">
    <citation type="journal article" date="2021" name="J Fungi (Basel)">
        <title>Genomic and Metabolomic Analyses of the Marine Fungus Emericellopsis cladophorae: Insights into Saltwater Adaptability Mechanisms and Its Biosynthetic Potential.</title>
        <authorList>
            <person name="Goncalves M.F.M."/>
            <person name="Hilario S."/>
            <person name="Van de Peer Y."/>
            <person name="Esteves A.C."/>
            <person name="Alves A."/>
        </authorList>
    </citation>
    <scope>NUCLEOTIDE SEQUENCE</scope>
    <source>
        <strain evidence="13">MUM 19.33</strain>
    </source>
</reference>
<feature type="compositionally biased region" description="Acidic residues" evidence="10">
    <location>
        <begin position="90"/>
        <end position="102"/>
    </location>
</feature>
<keyword evidence="9" id="KW-0349">Heme</keyword>
<feature type="signal peptide" evidence="11">
    <location>
        <begin position="1"/>
        <end position="16"/>
    </location>
</feature>
<name>A0A9P9Y0M7_9HYPO</name>
<dbReference type="GeneID" id="75829048"/>
<evidence type="ECO:0000256" key="8">
    <source>
        <dbReference type="ARBA" id="ARBA00023288"/>
    </source>
</evidence>
<keyword evidence="9" id="KW-0408">Iron</keyword>
<feature type="binding site" description="axial binding residue" evidence="9">
    <location>
        <position position="44"/>
    </location>
    <ligand>
        <name>heme</name>
        <dbReference type="ChEBI" id="CHEBI:30413"/>
    </ligand>
    <ligandPart>
        <name>Fe</name>
        <dbReference type="ChEBI" id="CHEBI:18248"/>
    </ligandPart>
</feature>
<dbReference type="Pfam" id="PF05730">
    <property type="entry name" value="CFEM"/>
    <property type="match status" value="1"/>
</dbReference>
<feature type="region of interest" description="Disordered" evidence="10">
    <location>
        <begin position="87"/>
        <end position="112"/>
    </location>
</feature>
<sequence length="198" mass="20249">MKYAVAAAILAAVVKAQTIDDVPSCAVPCLDEAIASETDCDTTDYACVCENFEAVQGVATACVIEECGATVALNEVLPAVEALCAAQGGDDSEDGDSEETTSAEEPPMETTTVVEPTVVEPTMEPTMEPSETVIETTIQTTFTSTVCEYNCGEATPTPMPTPSGSVPEEPETPEQPPNAAGALAPIGGLVLAVAAFAL</sequence>
<dbReference type="SMART" id="SM00747">
    <property type="entry name" value="CFEM"/>
    <property type="match status" value="1"/>
</dbReference>
<dbReference type="Proteomes" id="UP001055219">
    <property type="component" value="Unassembled WGS sequence"/>
</dbReference>
<comment type="similarity">
    <text evidence="3">Belongs to the RBT5 family.</text>
</comment>
<gene>
    <name evidence="13" type="ORF">J7T54_002536</name>
</gene>
<evidence type="ECO:0000256" key="11">
    <source>
        <dbReference type="SAM" id="SignalP"/>
    </source>
</evidence>
<keyword evidence="5" id="KW-0336">GPI-anchor</keyword>
<protein>
    <submittedName>
        <fullName evidence="13">Hemoglobin and hemoglobin-haptoglobin-binding protein-like protein</fullName>
    </submittedName>
</protein>
<keyword evidence="14" id="KW-1185">Reference proteome</keyword>